<feature type="domain" description="DUF7788" evidence="2">
    <location>
        <begin position="290"/>
        <end position="461"/>
    </location>
</feature>
<gene>
    <name evidence="3" type="ORF">B5G26_09945</name>
</gene>
<dbReference type="Pfam" id="PF11443">
    <property type="entry name" value="DUF2828"/>
    <property type="match status" value="2"/>
</dbReference>
<dbReference type="InterPro" id="IPR058580">
    <property type="entry name" value="DUF2828"/>
</dbReference>
<protein>
    <recommendedName>
        <fullName evidence="5">DUF2828 domain-containing protein</fullName>
    </recommendedName>
</protein>
<dbReference type="InterPro" id="IPR056690">
    <property type="entry name" value="DUF7788"/>
</dbReference>
<dbReference type="SUPFAM" id="SSF53300">
    <property type="entry name" value="vWA-like"/>
    <property type="match status" value="1"/>
</dbReference>
<comment type="caution">
    <text evidence="3">The sequence shown here is derived from an EMBL/GenBank/DDBJ whole genome shotgun (WGS) entry which is preliminary data.</text>
</comment>
<evidence type="ECO:0000259" key="1">
    <source>
        <dbReference type="Pfam" id="PF11443"/>
    </source>
</evidence>
<dbReference type="PANTHER" id="PTHR31373">
    <property type="entry name" value="OS06G0652100 PROTEIN"/>
    <property type="match status" value="1"/>
</dbReference>
<dbReference type="InterPro" id="IPR036465">
    <property type="entry name" value="vWFA_dom_sf"/>
</dbReference>
<dbReference type="PIRSF" id="PIRSF015417">
    <property type="entry name" value="T31B5_30_vWA"/>
    <property type="match status" value="1"/>
</dbReference>
<dbReference type="InterPro" id="IPR011205">
    <property type="entry name" value="UCP015417_vWA"/>
</dbReference>
<evidence type="ECO:0000259" key="2">
    <source>
        <dbReference type="Pfam" id="PF25043"/>
    </source>
</evidence>
<dbReference type="PANTHER" id="PTHR31373:SF27">
    <property type="entry name" value="TROVE DOMAIN-CONTAINING PROTEIN"/>
    <property type="match status" value="1"/>
</dbReference>
<name>A0A1Y3U451_9FIRM</name>
<dbReference type="AlphaFoldDB" id="A0A1Y3U451"/>
<dbReference type="Proteomes" id="UP000195455">
    <property type="component" value="Unassembled WGS sequence"/>
</dbReference>
<evidence type="ECO:0000313" key="3">
    <source>
        <dbReference type="EMBL" id="OUN41998.1"/>
    </source>
</evidence>
<accession>A0A1Y3U451</accession>
<feature type="domain" description="DUF2828" evidence="1">
    <location>
        <begin position="179"/>
        <end position="280"/>
    </location>
</feature>
<organism evidence="3 4">
    <name type="scientific">Anaerotignum lactatifermentans</name>
    <dbReference type="NCBI Taxonomy" id="160404"/>
    <lineage>
        <taxon>Bacteria</taxon>
        <taxon>Bacillati</taxon>
        <taxon>Bacillota</taxon>
        <taxon>Clostridia</taxon>
        <taxon>Lachnospirales</taxon>
        <taxon>Anaerotignaceae</taxon>
        <taxon>Anaerotignum</taxon>
    </lineage>
</organism>
<evidence type="ECO:0000313" key="4">
    <source>
        <dbReference type="Proteomes" id="UP000195455"/>
    </source>
</evidence>
<reference evidence="4" key="1">
    <citation type="submission" date="2017-04" db="EMBL/GenBank/DDBJ databases">
        <title>Function of individual gut microbiota members based on whole genome sequencing of pure cultures obtained from chicken caecum.</title>
        <authorList>
            <person name="Medvecky M."/>
            <person name="Cejkova D."/>
            <person name="Polansky O."/>
            <person name="Karasova D."/>
            <person name="Kubasova T."/>
            <person name="Cizek A."/>
            <person name="Rychlik I."/>
        </authorList>
    </citation>
    <scope>NUCLEOTIDE SEQUENCE [LARGE SCALE GENOMIC DNA]</scope>
    <source>
        <strain evidence="4">An75</strain>
    </source>
</reference>
<dbReference type="EMBL" id="NFHM01000014">
    <property type="protein sequence ID" value="OUN41998.1"/>
    <property type="molecule type" value="Genomic_DNA"/>
</dbReference>
<feature type="domain" description="DUF2828" evidence="1">
    <location>
        <begin position="15"/>
        <end position="117"/>
    </location>
</feature>
<proteinExistence type="predicted"/>
<evidence type="ECO:0008006" key="5">
    <source>
        <dbReference type="Google" id="ProtNLM"/>
    </source>
</evidence>
<dbReference type="Gene3D" id="3.40.50.410">
    <property type="entry name" value="von Willebrand factor, type A domain"/>
    <property type="match status" value="1"/>
</dbReference>
<dbReference type="Pfam" id="PF25043">
    <property type="entry name" value="DUF7788"/>
    <property type="match status" value="1"/>
</dbReference>
<sequence>MMLKYMKQEANMTTTENGAAAYVSTGSKCLDLFATIGALRGQSEKEIIARFVQAYTEDADLAMKLLFFARDIRGGLGERKVFRTILGWLAKNEPASVQKNLAYVAEYGRFDDLLALMDTPCEKEMLIYLRKQFEADMKKLAEGGSVSLLGKWMPSVNASNQETVYQAKKVARAFGMNDAAYRKALTALRAKIHIIENHLREKDYTFDYEQQPSKALFKYKMAFWRNDRERYQAFLSKASTGDAKLHADHVAPYELVESYLNTRWNSTFSEEKASLNATWAALPDFGGEENALAVIDTSGSMYCGRNPIPAAVALSLGLYFAERNKGGFRNHFIEFSERPQLIEIKGETFVDKLQYLTTFEEIADTNLEAVFDLILRAAVKNQVPQEELPEKLIIISDMEFNACVNKASKTVFKNAKRRYKEKGYSLPEVVFWNVASRNRQQPVTKNEQGVVLVSGATPRIFSMVAGGNLSPYTFMMEVLQSERYAPIAA</sequence>